<dbReference type="Proteomes" id="UP000321720">
    <property type="component" value="Unassembled WGS sequence"/>
</dbReference>
<dbReference type="PROSITE" id="PS51819">
    <property type="entry name" value="VOC"/>
    <property type="match status" value="1"/>
</dbReference>
<organism evidence="2 3">
    <name type="scientific">Cellulomonas composti</name>
    <dbReference type="NCBI Taxonomy" id="266130"/>
    <lineage>
        <taxon>Bacteria</taxon>
        <taxon>Bacillati</taxon>
        <taxon>Actinomycetota</taxon>
        <taxon>Actinomycetes</taxon>
        <taxon>Micrococcales</taxon>
        <taxon>Cellulomonadaceae</taxon>
        <taxon>Cellulomonas</taxon>
    </lineage>
</organism>
<dbReference type="Pfam" id="PF18029">
    <property type="entry name" value="Glyoxalase_6"/>
    <property type="match status" value="1"/>
</dbReference>
<keyword evidence="3" id="KW-1185">Reference proteome</keyword>
<proteinExistence type="predicted"/>
<dbReference type="PANTHER" id="PTHR35908">
    <property type="entry name" value="HYPOTHETICAL FUSION PROTEIN"/>
    <property type="match status" value="1"/>
</dbReference>
<dbReference type="InterPro" id="IPR037523">
    <property type="entry name" value="VOC_core"/>
</dbReference>
<dbReference type="SUPFAM" id="SSF54593">
    <property type="entry name" value="Glyoxalase/Bleomycin resistance protein/Dihydroxybiphenyl dioxygenase"/>
    <property type="match status" value="1"/>
</dbReference>
<protein>
    <submittedName>
        <fullName evidence="2">Glyoxalase</fullName>
    </submittedName>
</protein>
<sequence length="122" mass="13229">MSTRRYSPAMAALVVVSCVTINAREPARLAEFWSRLVGGTPVGTGNGYVLVDPGEGRTRLLFQQTDRPNLDPGWVHLDCSVEDREATAAEVEALGGRLVERRSDSNGSWIVLADPEGNPFCV</sequence>
<dbReference type="EMBL" id="BJWG01000013">
    <property type="protein sequence ID" value="GEL96018.1"/>
    <property type="molecule type" value="Genomic_DNA"/>
</dbReference>
<dbReference type="InterPro" id="IPR041581">
    <property type="entry name" value="Glyoxalase_6"/>
</dbReference>
<accession>A0A511JDE2</accession>
<feature type="domain" description="VOC" evidence="1">
    <location>
        <begin position="15"/>
        <end position="122"/>
    </location>
</feature>
<reference evidence="2 3" key="1">
    <citation type="submission" date="2019-07" db="EMBL/GenBank/DDBJ databases">
        <title>Whole genome shotgun sequence of Cellulomonas composti NBRC 100758.</title>
        <authorList>
            <person name="Hosoyama A."/>
            <person name="Uohara A."/>
            <person name="Ohji S."/>
            <person name="Ichikawa N."/>
        </authorList>
    </citation>
    <scope>NUCLEOTIDE SEQUENCE [LARGE SCALE GENOMIC DNA]</scope>
    <source>
        <strain evidence="2 3">NBRC 100758</strain>
    </source>
</reference>
<dbReference type="AlphaFoldDB" id="A0A511JDE2"/>
<name>A0A511JDE2_9CELL</name>
<comment type="caution">
    <text evidence="2">The sequence shown here is derived from an EMBL/GenBank/DDBJ whole genome shotgun (WGS) entry which is preliminary data.</text>
</comment>
<evidence type="ECO:0000313" key="2">
    <source>
        <dbReference type="EMBL" id="GEL96018.1"/>
    </source>
</evidence>
<dbReference type="PANTHER" id="PTHR35908:SF1">
    <property type="entry name" value="CONSERVED PROTEIN"/>
    <property type="match status" value="1"/>
</dbReference>
<dbReference type="InterPro" id="IPR029068">
    <property type="entry name" value="Glyas_Bleomycin-R_OHBP_Dase"/>
</dbReference>
<evidence type="ECO:0000259" key="1">
    <source>
        <dbReference type="PROSITE" id="PS51819"/>
    </source>
</evidence>
<dbReference type="PROSITE" id="PS51257">
    <property type="entry name" value="PROKAR_LIPOPROTEIN"/>
    <property type="match status" value="1"/>
</dbReference>
<gene>
    <name evidence="2" type="ORF">CCO02nite_26760</name>
</gene>
<dbReference type="Gene3D" id="3.10.180.10">
    <property type="entry name" value="2,3-Dihydroxybiphenyl 1,2-Dioxygenase, domain 1"/>
    <property type="match status" value="1"/>
</dbReference>
<evidence type="ECO:0000313" key="3">
    <source>
        <dbReference type="Proteomes" id="UP000321720"/>
    </source>
</evidence>